<evidence type="ECO:0000256" key="1">
    <source>
        <dbReference type="SAM" id="Coils"/>
    </source>
</evidence>
<keyword evidence="1" id="KW-0175">Coiled coil</keyword>
<evidence type="ECO:0000313" key="2">
    <source>
        <dbReference type="EMBL" id="GAA4139972.1"/>
    </source>
</evidence>
<dbReference type="Proteomes" id="UP001500101">
    <property type="component" value="Unassembled WGS sequence"/>
</dbReference>
<dbReference type="PANTHER" id="PTHR30469">
    <property type="entry name" value="MULTIDRUG RESISTANCE PROTEIN MDTA"/>
    <property type="match status" value="1"/>
</dbReference>
<dbReference type="RefSeq" id="WP_344674433.1">
    <property type="nucleotide sequence ID" value="NZ_BAAAZI010000007.1"/>
</dbReference>
<proteinExistence type="predicted"/>
<organism evidence="2 3">
    <name type="scientific">Sphingobacterium kyonggiense</name>
    <dbReference type="NCBI Taxonomy" id="714075"/>
    <lineage>
        <taxon>Bacteria</taxon>
        <taxon>Pseudomonadati</taxon>
        <taxon>Bacteroidota</taxon>
        <taxon>Sphingobacteriia</taxon>
        <taxon>Sphingobacteriales</taxon>
        <taxon>Sphingobacteriaceae</taxon>
        <taxon>Sphingobacterium</taxon>
    </lineage>
</organism>
<dbReference type="SUPFAM" id="SSF111369">
    <property type="entry name" value="HlyD-like secretion proteins"/>
    <property type="match status" value="1"/>
</dbReference>
<dbReference type="Gene3D" id="2.40.30.170">
    <property type="match status" value="1"/>
</dbReference>
<feature type="coiled-coil region" evidence="1">
    <location>
        <begin position="100"/>
        <end position="137"/>
    </location>
</feature>
<accession>A0ABP7YR57</accession>
<dbReference type="EMBL" id="BAAAZI010000007">
    <property type="protein sequence ID" value="GAA4139972.1"/>
    <property type="molecule type" value="Genomic_DNA"/>
</dbReference>
<evidence type="ECO:0000313" key="3">
    <source>
        <dbReference type="Proteomes" id="UP001500101"/>
    </source>
</evidence>
<dbReference type="Gene3D" id="2.40.50.100">
    <property type="match status" value="1"/>
</dbReference>
<keyword evidence="3" id="KW-1185">Reference proteome</keyword>
<dbReference type="PROSITE" id="PS51257">
    <property type="entry name" value="PROKAR_LIPOPROTEIN"/>
    <property type="match status" value="1"/>
</dbReference>
<name>A0ABP7YR57_9SPHI</name>
<comment type="caution">
    <text evidence="2">The sequence shown here is derived from an EMBL/GenBank/DDBJ whole genome shotgun (WGS) entry which is preliminary data.</text>
</comment>
<evidence type="ECO:0008006" key="4">
    <source>
        <dbReference type="Google" id="ProtNLM"/>
    </source>
</evidence>
<reference evidence="3" key="1">
    <citation type="journal article" date="2019" name="Int. J. Syst. Evol. Microbiol.">
        <title>The Global Catalogue of Microorganisms (GCM) 10K type strain sequencing project: providing services to taxonomists for standard genome sequencing and annotation.</title>
        <authorList>
            <consortium name="The Broad Institute Genomics Platform"/>
            <consortium name="The Broad Institute Genome Sequencing Center for Infectious Disease"/>
            <person name="Wu L."/>
            <person name="Ma J."/>
        </authorList>
    </citation>
    <scope>NUCLEOTIDE SEQUENCE [LARGE SCALE GENOMIC DNA]</scope>
    <source>
        <strain evidence="3">JCM 16704</strain>
    </source>
</reference>
<gene>
    <name evidence="2" type="ORF">GCM10022216_18670</name>
</gene>
<dbReference type="PANTHER" id="PTHR30469:SF15">
    <property type="entry name" value="HLYD FAMILY OF SECRETION PROTEINS"/>
    <property type="match status" value="1"/>
</dbReference>
<sequence length="315" mass="35296">MKKIINKQFIYILILFFTLSACKNKEKDKVQKSNEQILKEVNEVLGIGKVVPEAGWQQVSSTESGTIQEILVEEGDSISKNQVLIRLKPNLEKLDIEEAKAALNRIVASNQIDVKDLEREEIKSKQLKERYDISKRLVEKGAETQEVLNDDLRNWQIQDKLVSGLRAKLKANQASEQEQIINIKKSKTNLDNRQILASASGIITEWHAVLGESIQANSILGKIADPSQLIIEAEVDELFADRLALGQQVRLTVVGGGKQLAVGKISYLSPTLSNKSILFESANEGEDRRVRKIKISPDQLNNLIINAKVECHIKL</sequence>
<protein>
    <recommendedName>
        <fullName evidence="4">CusB/HlyD membrane fusion family barrel-sandwich protein</fullName>
    </recommendedName>
</protein>